<dbReference type="Pfam" id="PF01975">
    <property type="entry name" value="SurE"/>
    <property type="match status" value="1"/>
</dbReference>
<feature type="binding site" evidence="7">
    <location>
        <position position="41"/>
    </location>
    <ligand>
        <name>a divalent metal cation</name>
        <dbReference type="ChEBI" id="CHEBI:60240"/>
    </ligand>
</feature>
<dbReference type="GO" id="GO:0004309">
    <property type="term" value="F:exopolyphosphatase activity"/>
    <property type="evidence" value="ECO:0007669"/>
    <property type="project" value="TreeGrafter"/>
</dbReference>
<dbReference type="GO" id="GO:0008253">
    <property type="term" value="F:5'-nucleotidase activity"/>
    <property type="evidence" value="ECO:0007669"/>
    <property type="project" value="UniProtKB-UniRule"/>
</dbReference>
<evidence type="ECO:0000259" key="8">
    <source>
        <dbReference type="Pfam" id="PF01975"/>
    </source>
</evidence>
<evidence type="ECO:0000313" key="10">
    <source>
        <dbReference type="Proteomes" id="UP000076586"/>
    </source>
</evidence>
<dbReference type="InterPro" id="IPR030048">
    <property type="entry name" value="SurE"/>
</dbReference>
<dbReference type="RefSeq" id="WP_068706043.1">
    <property type="nucleotide sequence ID" value="NZ_BDCR01000004.1"/>
</dbReference>
<dbReference type="NCBIfam" id="NF001492">
    <property type="entry name" value="PRK00346.2-2"/>
    <property type="match status" value="1"/>
</dbReference>
<reference evidence="10" key="1">
    <citation type="submission" date="2016-04" db="EMBL/GenBank/DDBJ databases">
        <title>Draft genome sequence of Paludibacter jiangxiensis strain NM7.</title>
        <authorList>
            <person name="Qiu Y."/>
            <person name="Matsuura N."/>
            <person name="Ohashi A."/>
            <person name="Tourlousse M.D."/>
            <person name="Sekiguchi Y."/>
        </authorList>
    </citation>
    <scope>NUCLEOTIDE SEQUENCE [LARGE SCALE GENOMIC DNA]</scope>
    <source>
        <strain evidence="10">NM7</strain>
    </source>
</reference>
<keyword evidence="10" id="KW-1185">Reference proteome</keyword>
<feature type="binding site" evidence="7">
    <location>
        <position position="10"/>
    </location>
    <ligand>
        <name>a divalent metal cation</name>
        <dbReference type="ChEBI" id="CHEBI:60240"/>
    </ligand>
</feature>
<keyword evidence="3 7" id="KW-0963">Cytoplasm</keyword>
<dbReference type="PANTHER" id="PTHR30457:SF12">
    <property type="entry name" value="5'_3'-NUCLEOTIDASE SURE"/>
    <property type="match status" value="1"/>
</dbReference>
<protein>
    <recommendedName>
        <fullName evidence="7">5'-nucleotidase SurE</fullName>
        <ecNumber evidence="7">3.1.3.5</ecNumber>
    </recommendedName>
    <alternativeName>
        <fullName evidence="7">Nucleoside 5'-monophosphate phosphohydrolase</fullName>
    </alternativeName>
</protein>
<dbReference type="GO" id="GO:0005737">
    <property type="term" value="C:cytoplasm"/>
    <property type="evidence" value="ECO:0007669"/>
    <property type="project" value="UniProtKB-SubCell"/>
</dbReference>
<feature type="binding site" evidence="7">
    <location>
        <position position="98"/>
    </location>
    <ligand>
        <name>a divalent metal cation</name>
        <dbReference type="ChEBI" id="CHEBI:60240"/>
    </ligand>
</feature>
<sequence>MRPCILITNDDGLTAKGIKELKDAMLPLGDVIVVGPDGPRSGMSSAITVSIPTRLHKVHEEEGLKIYRCSGTPVDCVKLALNVLFKDRKPDLLVTGINHGTNSSISVVYSGTMGATIEGCINKVLSIGYSLCNHHADADFSHVIPFVKKIAEKVLEKGLPYGVCLNVNMPENPPKGIKICRQANGLWTEEFVRHEDPNGHPYFWLTGNFTNREPEASDTDEWALTNDYIAVVPTKIDMTAYEVIDELTSWNL</sequence>
<dbReference type="OrthoDB" id="9780815at2"/>
<comment type="similarity">
    <text evidence="2 7">Belongs to the SurE nucleotidase family.</text>
</comment>
<dbReference type="AlphaFoldDB" id="A0A171AS15"/>
<comment type="subcellular location">
    <subcellularLocation>
        <location evidence="7">Cytoplasm</location>
    </subcellularLocation>
</comment>
<evidence type="ECO:0000256" key="5">
    <source>
        <dbReference type="ARBA" id="ARBA00022741"/>
    </source>
</evidence>
<dbReference type="EMBL" id="BDCR01000004">
    <property type="protein sequence ID" value="GAT64181.1"/>
    <property type="molecule type" value="Genomic_DNA"/>
</dbReference>
<evidence type="ECO:0000313" key="9">
    <source>
        <dbReference type="EMBL" id="GAT64181.1"/>
    </source>
</evidence>
<evidence type="ECO:0000256" key="2">
    <source>
        <dbReference type="ARBA" id="ARBA00011062"/>
    </source>
</evidence>
<reference evidence="10" key="2">
    <citation type="journal article" date="2017" name="Genome Announc.">
        <title>Draft genome sequence of Paludibacter jiangxiensis NM7(T), a propionate-producing fermentative bacterium.</title>
        <authorList>
            <person name="Qiu Y.-L."/>
            <person name="Tourlousse D.M."/>
            <person name="Matsuura N."/>
            <person name="Ohashi A."/>
            <person name="Sekiguchi Y."/>
        </authorList>
    </citation>
    <scope>NUCLEOTIDE SEQUENCE [LARGE SCALE GENOMIC DNA]</scope>
    <source>
        <strain evidence="10">NM7</strain>
    </source>
</reference>
<name>A0A171AS15_9BACT</name>
<comment type="caution">
    <text evidence="9">The sequence shown here is derived from an EMBL/GenBank/DDBJ whole genome shotgun (WGS) entry which is preliminary data.</text>
</comment>
<dbReference type="GO" id="GO:0008254">
    <property type="term" value="F:3'-nucleotidase activity"/>
    <property type="evidence" value="ECO:0007669"/>
    <property type="project" value="TreeGrafter"/>
</dbReference>
<dbReference type="InterPro" id="IPR002828">
    <property type="entry name" value="SurE-like_Pase/nucleotidase"/>
</dbReference>
<evidence type="ECO:0000256" key="7">
    <source>
        <dbReference type="HAMAP-Rule" id="MF_00060"/>
    </source>
</evidence>
<accession>A0A171AS15</accession>
<dbReference type="PANTHER" id="PTHR30457">
    <property type="entry name" value="5'-NUCLEOTIDASE SURE"/>
    <property type="match status" value="1"/>
</dbReference>
<dbReference type="InterPro" id="IPR036523">
    <property type="entry name" value="SurE-like_sf"/>
</dbReference>
<evidence type="ECO:0000256" key="4">
    <source>
        <dbReference type="ARBA" id="ARBA00022723"/>
    </source>
</evidence>
<keyword evidence="5 7" id="KW-0547">Nucleotide-binding</keyword>
<feature type="binding site" evidence="7">
    <location>
        <position position="11"/>
    </location>
    <ligand>
        <name>a divalent metal cation</name>
        <dbReference type="ChEBI" id="CHEBI:60240"/>
    </ligand>
</feature>
<dbReference type="NCBIfam" id="TIGR00087">
    <property type="entry name" value="surE"/>
    <property type="match status" value="1"/>
</dbReference>
<dbReference type="HAMAP" id="MF_00060">
    <property type="entry name" value="SurE"/>
    <property type="match status" value="1"/>
</dbReference>
<evidence type="ECO:0000256" key="6">
    <source>
        <dbReference type="ARBA" id="ARBA00022801"/>
    </source>
</evidence>
<dbReference type="STRING" id="681398.PJIAN_4730"/>
<dbReference type="GO" id="GO:0046872">
    <property type="term" value="F:metal ion binding"/>
    <property type="evidence" value="ECO:0007669"/>
    <property type="project" value="UniProtKB-UniRule"/>
</dbReference>
<dbReference type="GO" id="GO:0000166">
    <property type="term" value="F:nucleotide binding"/>
    <property type="evidence" value="ECO:0007669"/>
    <property type="project" value="UniProtKB-KW"/>
</dbReference>
<dbReference type="Proteomes" id="UP000076586">
    <property type="component" value="Unassembled WGS sequence"/>
</dbReference>
<comment type="catalytic activity">
    <reaction evidence="1 7">
        <text>a ribonucleoside 5'-phosphate + H2O = a ribonucleoside + phosphate</text>
        <dbReference type="Rhea" id="RHEA:12484"/>
        <dbReference type="ChEBI" id="CHEBI:15377"/>
        <dbReference type="ChEBI" id="CHEBI:18254"/>
        <dbReference type="ChEBI" id="CHEBI:43474"/>
        <dbReference type="ChEBI" id="CHEBI:58043"/>
        <dbReference type="EC" id="3.1.3.5"/>
    </reaction>
</comment>
<gene>
    <name evidence="7" type="primary">surE</name>
    <name evidence="9" type="ORF">PJIAN_4730</name>
</gene>
<evidence type="ECO:0000256" key="3">
    <source>
        <dbReference type="ARBA" id="ARBA00022490"/>
    </source>
</evidence>
<organism evidence="9 10">
    <name type="scientific">Paludibacter jiangxiensis</name>
    <dbReference type="NCBI Taxonomy" id="681398"/>
    <lineage>
        <taxon>Bacteria</taxon>
        <taxon>Pseudomonadati</taxon>
        <taxon>Bacteroidota</taxon>
        <taxon>Bacteroidia</taxon>
        <taxon>Bacteroidales</taxon>
        <taxon>Paludibacteraceae</taxon>
        <taxon>Paludibacter</taxon>
    </lineage>
</organism>
<proteinExistence type="inferred from homology"/>
<keyword evidence="4 7" id="KW-0479">Metal-binding</keyword>
<evidence type="ECO:0000256" key="1">
    <source>
        <dbReference type="ARBA" id="ARBA00000815"/>
    </source>
</evidence>
<feature type="domain" description="Survival protein SurE-like phosphatase/nucleotidase" evidence="8">
    <location>
        <begin position="5"/>
        <end position="188"/>
    </location>
</feature>
<dbReference type="EC" id="3.1.3.5" evidence="7"/>
<keyword evidence="6 7" id="KW-0378">Hydrolase</keyword>
<dbReference type="Gene3D" id="3.40.1210.10">
    <property type="entry name" value="Survival protein SurE-like phosphatase/nucleotidase"/>
    <property type="match status" value="1"/>
</dbReference>
<comment type="function">
    <text evidence="7">Nucleotidase that shows phosphatase activity on nucleoside 5'-monophosphates.</text>
</comment>
<comment type="cofactor">
    <cofactor evidence="7">
        <name>a divalent metal cation</name>
        <dbReference type="ChEBI" id="CHEBI:60240"/>
    </cofactor>
    <text evidence="7">Binds 1 divalent metal cation per subunit.</text>
</comment>
<dbReference type="SUPFAM" id="SSF64167">
    <property type="entry name" value="SurE-like"/>
    <property type="match status" value="1"/>
</dbReference>